<evidence type="ECO:0000256" key="3">
    <source>
        <dbReference type="SAM" id="SignalP"/>
    </source>
</evidence>
<feature type="region of interest" description="Disordered" evidence="1">
    <location>
        <begin position="91"/>
        <end position="118"/>
    </location>
</feature>
<proteinExistence type="predicted"/>
<dbReference type="Proteomes" id="UP000823915">
    <property type="component" value="Unassembled WGS sequence"/>
</dbReference>
<keyword evidence="2" id="KW-0812">Transmembrane</keyword>
<gene>
    <name evidence="4" type="ORF">H9838_06195</name>
</gene>
<protein>
    <recommendedName>
        <fullName evidence="6">Cobalt transport protein CbiN</fullName>
    </recommendedName>
</protein>
<reference evidence="4" key="2">
    <citation type="submission" date="2021-04" db="EMBL/GenBank/DDBJ databases">
        <authorList>
            <person name="Gilroy R."/>
        </authorList>
    </citation>
    <scope>NUCLEOTIDE SEQUENCE</scope>
    <source>
        <strain evidence="4">1282</strain>
    </source>
</reference>
<feature type="signal peptide" evidence="3">
    <location>
        <begin position="1"/>
        <end position="24"/>
    </location>
</feature>
<feature type="transmembrane region" description="Helical" evidence="2">
    <location>
        <begin position="64"/>
        <end position="86"/>
    </location>
</feature>
<dbReference type="EMBL" id="DXDU01000102">
    <property type="protein sequence ID" value="HIY26749.1"/>
    <property type="molecule type" value="Genomic_DNA"/>
</dbReference>
<feature type="compositionally biased region" description="Basic and acidic residues" evidence="1">
    <location>
        <begin position="91"/>
        <end position="108"/>
    </location>
</feature>
<evidence type="ECO:0000256" key="1">
    <source>
        <dbReference type="SAM" id="MobiDB-lite"/>
    </source>
</evidence>
<comment type="caution">
    <text evidence="4">The sequence shown here is derived from an EMBL/GenBank/DDBJ whole genome shotgun (WGS) entry which is preliminary data.</text>
</comment>
<reference evidence="4" key="1">
    <citation type="journal article" date="2021" name="PeerJ">
        <title>Extensive microbial diversity within the chicken gut microbiome revealed by metagenomics and culture.</title>
        <authorList>
            <person name="Gilroy R."/>
            <person name="Ravi A."/>
            <person name="Getino M."/>
            <person name="Pursley I."/>
            <person name="Horton D.L."/>
            <person name="Alikhan N.F."/>
            <person name="Baker D."/>
            <person name="Gharbi K."/>
            <person name="Hall N."/>
            <person name="Watson M."/>
            <person name="Adriaenssens E.M."/>
            <person name="Foster-Nyarko E."/>
            <person name="Jarju S."/>
            <person name="Secka A."/>
            <person name="Antonio M."/>
            <person name="Oren A."/>
            <person name="Chaudhuri R.R."/>
            <person name="La Ragione R."/>
            <person name="Hildebrand F."/>
            <person name="Pallen M.J."/>
        </authorList>
    </citation>
    <scope>NUCLEOTIDE SEQUENCE</scope>
    <source>
        <strain evidence="4">1282</strain>
    </source>
</reference>
<feature type="chain" id="PRO_5038483924" description="Cobalt transport protein CbiN" evidence="3">
    <location>
        <begin position="25"/>
        <end position="118"/>
    </location>
</feature>
<evidence type="ECO:0000313" key="5">
    <source>
        <dbReference type="Proteomes" id="UP000823915"/>
    </source>
</evidence>
<evidence type="ECO:0000256" key="2">
    <source>
        <dbReference type="SAM" id="Phobius"/>
    </source>
</evidence>
<dbReference type="AlphaFoldDB" id="A0A9D1YDY5"/>
<evidence type="ECO:0000313" key="4">
    <source>
        <dbReference type="EMBL" id="HIY26749.1"/>
    </source>
</evidence>
<keyword evidence="3" id="KW-0732">Signal</keyword>
<accession>A0A9D1YDY5</accession>
<name>A0A9D1YDY5_9FIRM</name>
<sequence>MKRKGMRNAAAVLVALVLTVGAVALLTHATKNTGFGAIEPQAPQTGEQVTELTVEGSQGENGSLLAEAGAFAVIVSLPVGGALLYCRSRRRGEDPQARRYSPRADRNWQSRRFGASRV</sequence>
<keyword evidence="2" id="KW-1133">Transmembrane helix</keyword>
<organism evidence="4 5">
    <name type="scientific">Candidatus Acutalibacter pullistercoris</name>
    <dbReference type="NCBI Taxonomy" id="2838418"/>
    <lineage>
        <taxon>Bacteria</taxon>
        <taxon>Bacillati</taxon>
        <taxon>Bacillota</taxon>
        <taxon>Clostridia</taxon>
        <taxon>Eubacteriales</taxon>
        <taxon>Acutalibacteraceae</taxon>
        <taxon>Acutalibacter</taxon>
    </lineage>
</organism>
<keyword evidence="2" id="KW-0472">Membrane</keyword>
<evidence type="ECO:0008006" key="6">
    <source>
        <dbReference type="Google" id="ProtNLM"/>
    </source>
</evidence>